<dbReference type="GO" id="GO:0015086">
    <property type="term" value="F:cadmium ion transmembrane transporter activity"/>
    <property type="evidence" value="ECO:0007669"/>
    <property type="project" value="TreeGrafter"/>
</dbReference>
<keyword evidence="3 5" id="KW-1133">Transmembrane helix</keyword>
<accession>A0A8H5LKG5</accession>
<evidence type="ECO:0000256" key="2">
    <source>
        <dbReference type="ARBA" id="ARBA00022692"/>
    </source>
</evidence>
<evidence type="ECO:0000256" key="1">
    <source>
        <dbReference type="ARBA" id="ARBA00004141"/>
    </source>
</evidence>
<dbReference type="GO" id="GO:0030026">
    <property type="term" value="P:intracellular manganese ion homeostasis"/>
    <property type="evidence" value="ECO:0007669"/>
    <property type="project" value="TreeGrafter"/>
</dbReference>
<dbReference type="PRINTS" id="PR00447">
    <property type="entry name" value="NATRESASSCMP"/>
</dbReference>
<dbReference type="AlphaFoldDB" id="A0A8H5LKG5"/>
<evidence type="ECO:0000313" key="7">
    <source>
        <dbReference type="Proteomes" id="UP000559027"/>
    </source>
</evidence>
<evidence type="ECO:0000256" key="3">
    <source>
        <dbReference type="ARBA" id="ARBA00022989"/>
    </source>
</evidence>
<feature type="transmembrane region" description="Helical" evidence="5">
    <location>
        <begin position="365"/>
        <end position="388"/>
    </location>
</feature>
<dbReference type="GO" id="GO:0034755">
    <property type="term" value="P:iron ion transmembrane transport"/>
    <property type="evidence" value="ECO:0007669"/>
    <property type="project" value="TreeGrafter"/>
</dbReference>
<feature type="transmembrane region" description="Helical" evidence="5">
    <location>
        <begin position="66"/>
        <end position="85"/>
    </location>
</feature>
<reference evidence="6 7" key="1">
    <citation type="journal article" date="2020" name="ISME J.">
        <title>Uncovering the hidden diversity of litter-decomposition mechanisms in mushroom-forming fungi.</title>
        <authorList>
            <person name="Floudas D."/>
            <person name="Bentzer J."/>
            <person name="Ahren D."/>
            <person name="Johansson T."/>
            <person name="Persson P."/>
            <person name="Tunlid A."/>
        </authorList>
    </citation>
    <scope>NUCLEOTIDE SEQUENCE [LARGE SCALE GENOMIC DNA]</scope>
    <source>
        <strain evidence="6 7">CBS 146.42</strain>
    </source>
</reference>
<comment type="caution">
    <text evidence="6">The sequence shown here is derived from an EMBL/GenBank/DDBJ whole genome shotgun (WGS) entry which is preliminary data.</text>
</comment>
<gene>
    <name evidence="6" type="ORF">D9756_005194</name>
</gene>
<proteinExistence type="predicted"/>
<name>A0A8H5LKG5_9AGAR</name>
<dbReference type="GO" id="GO:0005384">
    <property type="term" value="F:manganese ion transmembrane transporter activity"/>
    <property type="evidence" value="ECO:0007669"/>
    <property type="project" value="TreeGrafter"/>
</dbReference>
<dbReference type="GO" id="GO:0005886">
    <property type="term" value="C:plasma membrane"/>
    <property type="evidence" value="ECO:0007669"/>
    <property type="project" value="TreeGrafter"/>
</dbReference>
<organism evidence="6 7">
    <name type="scientific">Leucocoprinus leucothites</name>
    <dbReference type="NCBI Taxonomy" id="201217"/>
    <lineage>
        <taxon>Eukaryota</taxon>
        <taxon>Fungi</taxon>
        <taxon>Dikarya</taxon>
        <taxon>Basidiomycota</taxon>
        <taxon>Agaricomycotina</taxon>
        <taxon>Agaricomycetes</taxon>
        <taxon>Agaricomycetidae</taxon>
        <taxon>Agaricales</taxon>
        <taxon>Agaricineae</taxon>
        <taxon>Agaricaceae</taxon>
        <taxon>Leucocoprinus</taxon>
    </lineage>
</organism>
<feature type="transmembrane region" description="Helical" evidence="5">
    <location>
        <begin position="251"/>
        <end position="273"/>
    </location>
</feature>
<feature type="transmembrane region" description="Helical" evidence="5">
    <location>
        <begin position="293"/>
        <end position="320"/>
    </location>
</feature>
<dbReference type="NCBIfam" id="NF037982">
    <property type="entry name" value="Nramp_1"/>
    <property type="match status" value="1"/>
</dbReference>
<dbReference type="EMBL" id="JAACJO010000003">
    <property type="protein sequence ID" value="KAF5360815.1"/>
    <property type="molecule type" value="Genomic_DNA"/>
</dbReference>
<evidence type="ECO:0000256" key="4">
    <source>
        <dbReference type="ARBA" id="ARBA00023136"/>
    </source>
</evidence>
<protein>
    <submittedName>
        <fullName evidence="6">Uncharacterized protein</fullName>
    </submittedName>
</protein>
<dbReference type="OrthoDB" id="409173at2759"/>
<feature type="transmembrane region" description="Helical" evidence="5">
    <location>
        <begin position="341"/>
        <end position="359"/>
    </location>
</feature>
<dbReference type="Proteomes" id="UP000559027">
    <property type="component" value="Unassembled WGS sequence"/>
</dbReference>
<evidence type="ECO:0000256" key="5">
    <source>
        <dbReference type="SAM" id="Phobius"/>
    </source>
</evidence>
<sequence length="451" mass="49285">MTPIPLDLAGHSRLLLYNRGKYPKLIRWLTLYPLYAIAEIAIIATDLAELLGSAIALVLLFPKLELWHGVLITAIDVFVVLLMGDPLSKRPSRPFEIFIAFMVVAVLICMSIITSQIGVLWGYTFQGYLPSKYVFSSGGLYAAIGIIGATVMPHSLFLGSALATQDRINMKPLGDEEFSKAANRTNSSLVPQSAPQRMMADMQTSIGNFFKAPPASGHATEVTRHSEHENNTYDFVRAHVYHGMIDMTISLLGFAVVINSMILILASTVFFYGDGRGHEGPAGLFDAYDLIKTYIGKAAAVLFAIALLASGQSASFVATLAGQAVAEGFIRWRVSAVMTRLLTRSLAMIPSMIVAIAMGREGVDALLVASQVVLSIVLPFVTFPLLYCTSSKTIMRCKKTPKDGDINDPECSEEWVYFNNNMLMMIIGWSIWLLIVIANTYVLISMAMDAS</sequence>
<evidence type="ECO:0000313" key="6">
    <source>
        <dbReference type="EMBL" id="KAF5360815.1"/>
    </source>
</evidence>
<dbReference type="Pfam" id="PF01566">
    <property type="entry name" value="Nramp"/>
    <property type="match status" value="2"/>
</dbReference>
<feature type="transmembrane region" description="Helical" evidence="5">
    <location>
        <begin position="422"/>
        <end position="444"/>
    </location>
</feature>
<dbReference type="PANTHER" id="PTHR11706">
    <property type="entry name" value="SOLUTE CARRIER PROTEIN FAMILY 11 MEMBER"/>
    <property type="match status" value="1"/>
</dbReference>
<feature type="transmembrane region" description="Helical" evidence="5">
    <location>
        <begin position="97"/>
        <end position="121"/>
    </location>
</feature>
<feature type="transmembrane region" description="Helical" evidence="5">
    <location>
        <begin position="34"/>
        <end position="60"/>
    </location>
</feature>
<dbReference type="PANTHER" id="PTHR11706:SF101">
    <property type="entry name" value="MANGANESE TRANSPORTER SMF1"/>
    <property type="match status" value="1"/>
</dbReference>
<keyword evidence="4 5" id="KW-0472">Membrane</keyword>
<comment type="subcellular location">
    <subcellularLocation>
        <location evidence="1">Membrane</location>
        <topology evidence="1">Multi-pass membrane protein</topology>
    </subcellularLocation>
</comment>
<feature type="transmembrane region" description="Helical" evidence="5">
    <location>
        <begin position="141"/>
        <end position="163"/>
    </location>
</feature>
<keyword evidence="2 5" id="KW-0812">Transmembrane</keyword>
<dbReference type="InterPro" id="IPR001046">
    <property type="entry name" value="NRAMP_fam"/>
</dbReference>
<keyword evidence="7" id="KW-1185">Reference proteome</keyword>